<dbReference type="InterPro" id="IPR036249">
    <property type="entry name" value="Thioredoxin-like_sf"/>
</dbReference>
<feature type="domain" description="GST N-terminal" evidence="1">
    <location>
        <begin position="5"/>
        <end position="84"/>
    </location>
</feature>
<evidence type="ECO:0000313" key="3">
    <source>
        <dbReference type="EMBL" id="KAF0734295.1"/>
    </source>
</evidence>
<gene>
    <name evidence="3" type="ORF">Ae201684_008978</name>
</gene>
<reference evidence="3 4" key="1">
    <citation type="submission" date="2019-07" db="EMBL/GenBank/DDBJ databases">
        <title>Genomics analysis of Aphanomyces spp. identifies a new class of oomycete effector associated with host adaptation.</title>
        <authorList>
            <person name="Gaulin E."/>
        </authorList>
    </citation>
    <scope>NUCLEOTIDE SEQUENCE [LARGE SCALE GENOMIC DNA]</scope>
    <source>
        <strain evidence="3 4">ATCC 201684</strain>
    </source>
</reference>
<dbReference type="GO" id="GO:0006749">
    <property type="term" value="P:glutathione metabolic process"/>
    <property type="evidence" value="ECO:0007669"/>
    <property type="project" value="TreeGrafter"/>
</dbReference>
<proteinExistence type="predicted"/>
<dbReference type="Pfam" id="PF14497">
    <property type="entry name" value="GST_C_3"/>
    <property type="match status" value="1"/>
</dbReference>
<name>A0A6G0X394_9STRA</name>
<dbReference type="CDD" id="cd03039">
    <property type="entry name" value="GST_N_Sigma_like"/>
    <property type="match status" value="1"/>
</dbReference>
<dbReference type="PROSITE" id="PS50404">
    <property type="entry name" value="GST_NTER"/>
    <property type="match status" value="1"/>
</dbReference>
<evidence type="ECO:0000259" key="1">
    <source>
        <dbReference type="PROSITE" id="PS50404"/>
    </source>
</evidence>
<dbReference type="Proteomes" id="UP000481153">
    <property type="component" value="Unassembled WGS sequence"/>
</dbReference>
<dbReference type="Pfam" id="PF02798">
    <property type="entry name" value="GST_N"/>
    <property type="match status" value="1"/>
</dbReference>
<feature type="domain" description="GST C-terminal" evidence="2">
    <location>
        <begin position="86"/>
        <end position="200"/>
    </location>
</feature>
<dbReference type="EMBL" id="VJMJ01000116">
    <property type="protein sequence ID" value="KAF0734295.1"/>
    <property type="molecule type" value="Genomic_DNA"/>
</dbReference>
<dbReference type="InterPro" id="IPR004046">
    <property type="entry name" value="GST_C"/>
</dbReference>
<protein>
    <recommendedName>
        <fullName evidence="5">Glutathione S-transferase</fullName>
    </recommendedName>
</protein>
<evidence type="ECO:0000259" key="2">
    <source>
        <dbReference type="PROSITE" id="PS50405"/>
    </source>
</evidence>
<evidence type="ECO:0008006" key="5">
    <source>
        <dbReference type="Google" id="ProtNLM"/>
    </source>
</evidence>
<dbReference type="InterPro" id="IPR050213">
    <property type="entry name" value="GST_superfamily"/>
</dbReference>
<dbReference type="InterPro" id="IPR040079">
    <property type="entry name" value="Glutathione_S-Trfase"/>
</dbReference>
<dbReference type="GO" id="GO:0004364">
    <property type="term" value="F:glutathione transferase activity"/>
    <property type="evidence" value="ECO:0007669"/>
    <property type="project" value="TreeGrafter"/>
</dbReference>
<dbReference type="Gene3D" id="1.20.1050.130">
    <property type="match status" value="1"/>
</dbReference>
<dbReference type="VEuPathDB" id="FungiDB:AeMF1_001547"/>
<dbReference type="InterPro" id="IPR004045">
    <property type="entry name" value="Glutathione_S-Trfase_N"/>
</dbReference>
<dbReference type="PROSITE" id="PS50405">
    <property type="entry name" value="GST_CTER"/>
    <property type="match status" value="1"/>
</dbReference>
<dbReference type="InterPro" id="IPR036282">
    <property type="entry name" value="Glutathione-S-Trfase_C_sf"/>
</dbReference>
<accession>A0A6G0X394</accession>
<comment type="caution">
    <text evidence="3">The sequence shown here is derived from an EMBL/GenBank/DDBJ whole genome shotgun (WGS) entry which is preliminary data.</text>
</comment>
<dbReference type="PANTHER" id="PTHR11571">
    <property type="entry name" value="GLUTATHIONE S-TRANSFERASE"/>
    <property type="match status" value="1"/>
</dbReference>
<organism evidence="3 4">
    <name type="scientific">Aphanomyces euteiches</name>
    <dbReference type="NCBI Taxonomy" id="100861"/>
    <lineage>
        <taxon>Eukaryota</taxon>
        <taxon>Sar</taxon>
        <taxon>Stramenopiles</taxon>
        <taxon>Oomycota</taxon>
        <taxon>Saprolegniomycetes</taxon>
        <taxon>Saprolegniales</taxon>
        <taxon>Verrucalvaceae</taxon>
        <taxon>Aphanomyces</taxon>
    </lineage>
</organism>
<sequence length="200" mass="22376">MEMPSKLKLTYFDAGGRAEPIRAMLKYAGIAFTDERIPRRDFAAMKPFLQLPFDQVPTLHVDGTVFAQSIAISRYAAKLSGLYPEDSIGALEADLAVDTITEATVAFIQAAFQEQDEEKKKQLLQDANDHVLPRLLGGLEKRALGPYYLGDAVSYPDFYILDFHKQIWTAFSHLIKLKVDDYPKLKTIATSLSSSSQLQN</sequence>
<dbReference type="SUPFAM" id="SSF47616">
    <property type="entry name" value="GST C-terminal domain-like"/>
    <property type="match status" value="1"/>
</dbReference>
<dbReference type="InterPro" id="IPR010987">
    <property type="entry name" value="Glutathione-S-Trfase_C-like"/>
</dbReference>
<keyword evidence="4" id="KW-1185">Reference proteome</keyword>
<dbReference type="SUPFAM" id="SSF52833">
    <property type="entry name" value="Thioredoxin-like"/>
    <property type="match status" value="1"/>
</dbReference>
<dbReference type="SFLD" id="SFLDS00019">
    <property type="entry name" value="Glutathione_Transferase_(cytos"/>
    <property type="match status" value="1"/>
</dbReference>
<dbReference type="AlphaFoldDB" id="A0A6G0X394"/>
<evidence type="ECO:0000313" key="4">
    <source>
        <dbReference type="Proteomes" id="UP000481153"/>
    </source>
</evidence>
<dbReference type="SFLD" id="SFLDG01205">
    <property type="entry name" value="AMPS.1"/>
    <property type="match status" value="1"/>
</dbReference>
<dbReference type="SFLD" id="SFLDG00363">
    <property type="entry name" value="AMPS_(cytGST):_Alpha-__Mu-__Pi"/>
    <property type="match status" value="1"/>
</dbReference>
<dbReference type="PANTHER" id="PTHR11571:SF252">
    <property type="entry name" value="GLUTATHIONE S-TRANSFERASE"/>
    <property type="match status" value="1"/>
</dbReference>